<dbReference type="PANTHER" id="PTHR36566:SF1">
    <property type="entry name" value="PYRIDINIUM-3,5-BISTHIOCARBOXYLIC ACID MONONUCLEOTIDE NICKEL INSERTION PROTEIN"/>
    <property type="match status" value="1"/>
</dbReference>
<comment type="caution">
    <text evidence="3">The sequence shown here is derived from an EMBL/GenBank/DDBJ whole genome shotgun (WGS) entry which is preliminary data.</text>
</comment>
<dbReference type="EC" id="4.99.1.12" evidence="2"/>
<keyword evidence="2 3" id="KW-0456">Lyase</keyword>
<evidence type="ECO:0000256" key="1">
    <source>
        <dbReference type="ARBA" id="ARBA00022596"/>
    </source>
</evidence>
<dbReference type="Proteomes" id="UP001597156">
    <property type="component" value="Unassembled WGS sequence"/>
</dbReference>
<dbReference type="PANTHER" id="PTHR36566">
    <property type="entry name" value="NICKEL INSERTION PROTEIN-RELATED"/>
    <property type="match status" value="1"/>
</dbReference>
<evidence type="ECO:0000313" key="4">
    <source>
        <dbReference type="Proteomes" id="UP001597156"/>
    </source>
</evidence>
<reference evidence="4" key="1">
    <citation type="journal article" date="2019" name="Int. J. Syst. Evol. Microbiol.">
        <title>The Global Catalogue of Microorganisms (GCM) 10K type strain sequencing project: providing services to taxonomists for standard genome sequencing and annotation.</title>
        <authorList>
            <consortium name="The Broad Institute Genomics Platform"/>
            <consortium name="The Broad Institute Genome Sequencing Center for Infectious Disease"/>
            <person name="Wu L."/>
            <person name="Ma J."/>
        </authorList>
    </citation>
    <scope>NUCLEOTIDE SEQUENCE [LARGE SCALE GENOMIC DNA]</scope>
    <source>
        <strain evidence="4">CCUG 71848</strain>
    </source>
</reference>
<evidence type="ECO:0000256" key="2">
    <source>
        <dbReference type="HAMAP-Rule" id="MF_01074"/>
    </source>
</evidence>
<dbReference type="Pfam" id="PF01969">
    <property type="entry name" value="Ni_insertion"/>
    <property type="match status" value="1"/>
</dbReference>
<keyword evidence="1 2" id="KW-0533">Nickel</keyword>
<protein>
    <recommendedName>
        <fullName evidence="2">Pyridinium-3,5-bisthiocarboxylic acid mononucleotide nickel insertion protein</fullName>
        <shortName evidence="2">P2TMN nickel insertion protein</shortName>
        <ecNumber evidence="2">4.99.1.12</ecNumber>
    </recommendedName>
    <alternativeName>
        <fullName evidence="2">Nickel-pincer cofactor biosynthesis protein LarC</fullName>
    </alternativeName>
</protein>
<organism evidence="3 4">
    <name type="scientific">Lentilactobacillus raoultii</name>
    <dbReference type="NCBI Taxonomy" id="1987503"/>
    <lineage>
        <taxon>Bacteria</taxon>
        <taxon>Bacillati</taxon>
        <taxon>Bacillota</taxon>
        <taxon>Bacilli</taxon>
        <taxon>Lactobacillales</taxon>
        <taxon>Lactobacillaceae</taxon>
        <taxon>Lentilactobacillus</taxon>
    </lineage>
</organism>
<dbReference type="InterPro" id="IPR002822">
    <property type="entry name" value="Ni_insertion"/>
</dbReference>
<name>A0ABW3PQX9_9LACO</name>
<comment type="similarity">
    <text evidence="2">Belongs to the LarC family.</text>
</comment>
<accession>A0ABW3PQX9</accession>
<evidence type="ECO:0000313" key="3">
    <source>
        <dbReference type="EMBL" id="MFD1126503.1"/>
    </source>
</evidence>
<comment type="catalytic activity">
    <reaction evidence="2">
        <text>Ni(II)-pyridinium-3,5-bisthiocarboxylate mononucleotide = pyridinium-3,5-bisthiocarboxylate mononucleotide + Ni(2+)</text>
        <dbReference type="Rhea" id="RHEA:54784"/>
        <dbReference type="ChEBI" id="CHEBI:49786"/>
        <dbReference type="ChEBI" id="CHEBI:137372"/>
        <dbReference type="ChEBI" id="CHEBI:137373"/>
        <dbReference type="EC" id="4.99.1.12"/>
    </reaction>
</comment>
<proteinExistence type="inferred from homology"/>
<dbReference type="GO" id="GO:0016829">
    <property type="term" value="F:lyase activity"/>
    <property type="evidence" value="ECO:0007669"/>
    <property type="project" value="UniProtKB-KW"/>
</dbReference>
<comment type="function">
    <text evidence="2">Involved in the biosynthesis of a nickel-pincer cofactor ((SCS)Ni(II) pincer complex). Binds Ni(2+), and functions in nickel delivery to pyridinium-3,5-bisthiocarboxylic acid mononucleotide (P2TMN), to form the mature cofactor. Is thus probably required for the activation of nickel-pincer cofactor-dependent enzymes.</text>
</comment>
<dbReference type="EMBL" id="JBHTLH010000044">
    <property type="protein sequence ID" value="MFD1126503.1"/>
    <property type="molecule type" value="Genomic_DNA"/>
</dbReference>
<dbReference type="Gene3D" id="3.30.70.1380">
    <property type="entry name" value="Transcriptional regulatory protein pf0864 domain like"/>
    <property type="match status" value="1"/>
</dbReference>
<sequence>MTCLYLDPFSGISGNMLLGMLFDLGLDYDQFQNELKKLNLAGYHLTLESTRRSAIGGKLFDVKLEDANHHVDESLTAKEVQKNDYPAGINDNEKTSHHHHGRNLAEIKRIISQADLKSAIKTQAIGVFDEIARAEASVHRLPLDKVHFHEVGALDSIIDILGFFIGLDLLGITKVISGPLVDGSGLIKVAHGTMPVPVPAVMQMRKNSGIPVHQREDVRTELVTPTGFAIVKRVVSFFGPIPEEMQIEKIGYGFGTRQTGHLNALRGLLLTASPSHKEGRTTGDEIVEIHANLDDQPGEGLGFVIGKLLEAGAYDAYFTPIYMKKGRPAYQMTVITPKQKCRIMADLLFQHTTTFGIRYVNLKRTILPRTFKKVCTKFGEVTLKIGMIKSSKKVTVEYDRAAILANQHHVSLEQVQQAALLAYNKEDGMA</sequence>
<dbReference type="NCBIfam" id="TIGR00299">
    <property type="entry name" value="nickel pincer cofactor biosynthesis protein LarC"/>
    <property type="match status" value="1"/>
</dbReference>
<gene>
    <name evidence="2 3" type="primary">larC</name>
    <name evidence="3" type="ORF">ACFQ22_14260</name>
</gene>
<dbReference type="RefSeq" id="WP_121978726.1">
    <property type="nucleotide sequence ID" value="NZ_JBHTLH010000044.1"/>
</dbReference>
<keyword evidence="4" id="KW-1185">Reference proteome</keyword>
<dbReference type="HAMAP" id="MF_01074">
    <property type="entry name" value="LarC"/>
    <property type="match status" value="1"/>
</dbReference>